<proteinExistence type="inferred from homology"/>
<dbReference type="OrthoDB" id="1650177at2"/>
<keyword evidence="3" id="KW-0813">Transport</keyword>
<sequence>MKRSLIIAGVATLLLSGCGADPEGGSGSATIDYWLWDAAQQPQYQQCADAFHKANPQYTVKITQYGWDDYWNTLTTAFVSGTAPDVFTSHLSRYPDLASQGQLLPITDLVTRDKVDLSAYQDGLADLWVTRDGQRYGLPKDFDTVAVIYNTDKLKEAGIKPEEMSELTWNPQDGGTYEKVIARLTVDRNGKRGDEPGFDKNHVATYGLGLNTSGAGFGQTEWSMYTMSNGWQYADRNPWPSRFNYADPKFKETIKWLTSLIDKGYVPSMDIISSGVGQIDTYGAGKYAMVTEGSWNTKTYWALKGVKSALAPTPIGPTGKRASLFNGLADNISAGTDNPDAAWAWVKFLASPACQQDIVAKQAVIFPAIKSATVEAEKAFADTGIDVKPFTMHVKDGTTHLAPISDHWADITTIMTETMDSIFSFKSDINALDPANDKINALFQ</sequence>
<evidence type="ECO:0000256" key="4">
    <source>
        <dbReference type="ARBA" id="ARBA00022729"/>
    </source>
</evidence>
<reference evidence="6 7" key="1">
    <citation type="submission" date="2018-01" db="EMBL/GenBank/DDBJ databases">
        <title>Draft genome sequence of Nonomuraea sp. KC333.</title>
        <authorList>
            <person name="Sahin N."/>
            <person name="Saygin H."/>
            <person name="Ay H."/>
        </authorList>
    </citation>
    <scope>NUCLEOTIDE SEQUENCE [LARGE SCALE GENOMIC DNA]</scope>
    <source>
        <strain evidence="6 7">KC333</strain>
    </source>
</reference>
<protein>
    <submittedName>
        <fullName evidence="6">ABC transporter substrate-binding protein</fullName>
    </submittedName>
</protein>
<dbReference type="GO" id="GO:0030313">
    <property type="term" value="C:cell envelope"/>
    <property type="evidence" value="ECO:0007669"/>
    <property type="project" value="UniProtKB-SubCell"/>
</dbReference>
<dbReference type="PANTHER" id="PTHR43649:SF31">
    <property type="entry name" value="SN-GLYCEROL-3-PHOSPHATE-BINDING PERIPLASMIC PROTEIN UGPB"/>
    <property type="match status" value="1"/>
</dbReference>
<dbReference type="InterPro" id="IPR006059">
    <property type="entry name" value="SBP"/>
</dbReference>
<evidence type="ECO:0000256" key="3">
    <source>
        <dbReference type="ARBA" id="ARBA00022448"/>
    </source>
</evidence>
<accession>A0A2W2E3G6</accession>
<dbReference type="EMBL" id="POUD01000051">
    <property type="protein sequence ID" value="PZG18532.1"/>
    <property type="molecule type" value="Genomic_DNA"/>
</dbReference>
<organism evidence="6 7">
    <name type="scientific">Nonomuraea aridisoli</name>
    <dbReference type="NCBI Taxonomy" id="2070368"/>
    <lineage>
        <taxon>Bacteria</taxon>
        <taxon>Bacillati</taxon>
        <taxon>Actinomycetota</taxon>
        <taxon>Actinomycetes</taxon>
        <taxon>Streptosporangiales</taxon>
        <taxon>Streptosporangiaceae</taxon>
        <taxon>Nonomuraea</taxon>
    </lineage>
</organism>
<keyword evidence="7" id="KW-1185">Reference proteome</keyword>
<comment type="subcellular location">
    <subcellularLocation>
        <location evidence="1">Cell envelope</location>
    </subcellularLocation>
</comment>
<evidence type="ECO:0000256" key="1">
    <source>
        <dbReference type="ARBA" id="ARBA00004196"/>
    </source>
</evidence>
<evidence type="ECO:0000313" key="7">
    <source>
        <dbReference type="Proteomes" id="UP000249304"/>
    </source>
</evidence>
<dbReference type="AlphaFoldDB" id="A0A2W2E3G6"/>
<keyword evidence="4 5" id="KW-0732">Signal</keyword>
<comment type="similarity">
    <text evidence="2">Belongs to the bacterial solute-binding protein 1 family.</text>
</comment>
<dbReference type="PROSITE" id="PS51257">
    <property type="entry name" value="PROKAR_LIPOPROTEIN"/>
    <property type="match status" value="1"/>
</dbReference>
<dbReference type="Proteomes" id="UP000249304">
    <property type="component" value="Unassembled WGS sequence"/>
</dbReference>
<comment type="caution">
    <text evidence="6">The sequence shown here is derived from an EMBL/GenBank/DDBJ whole genome shotgun (WGS) entry which is preliminary data.</text>
</comment>
<dbReference type="RefSeq" id="WP_111179555.1">
    <property type="nucleotide sequence ID" value="NZ_POUD01000051.1"/>
</dbReference>
<evidence type="ECO:0000256" key="2">
    <source>
        <dbReference type="ARBA" id="ARBA00008520"/>
    </source>
</evidence>
<dbReference type="PANTHER" id="PTHR43649">
    <property type="entry name" value="ARABINOSE-BINDING PROTEIN-RELATED"/>
    <property type="match status" value="1"/>
</dbReference>
<evidence type="ECO:0000313" key="6">
    <source>
        <dbReference type="EMBL" id="PZG18532.1"/>
    </source>
</evidence>
<dbReference type="SUPFAM" id="SSF53850">
    <property type="entry name" value="Periplasmic binding protein-like II"/>
    <property type="match status" value="1"/>
</dbReference>
<name>A0A2W2E3G6_9ACTN</name>
<dbReference type="InterPro" id="IPR050490">
    <property type="entry name" value="Bact_solute-bd_prot1"/>
</dbReference>
<dbReference type="Gene3D" id="3.40.190.10">
    <property type="entry name" value="Periplasmic binding protein-like II"/>
    <property type="match status" value="1"/>
</dbReference>
<evidence type="ECO:0000256" key="5">
    <source>
        <dbReference type="SAM" id="SignalP"/>
    </source>
</evidence>
<gene>
    <name evidence="6" type="ORF">C1J01_14875</name>
</gene>
<feature type="signal peptide" evidence="5">
    <location>
        <begin position="1"/>
        <end position="20"/>
    </location>
</feature>
<feature type="chain" id="PRO_5015992135" evidence="5">
    <location>
        <begin position="21"/>
        <end position="444"/>
    </location>
</feature>
<dbReference type="CDD" id="cd13585">
    <property type="entry name" value="PBP2_TMBP_like"/>
    <property type="match status" value="1"/>
</dbReference>
<dbReference type="Pfam" id="PF13416">
    <property type="entry name" value="SBP_bac_8"/>
    <property type="match status" value="1"/>
</dbReference>